<gene>
    <name evidence="2" type="ORF">TorRG33x02_343390</name>
</gene>
<dbReference type="Gene3D" id="2.60.210.10">
    <property type="entry name" value="Apoptosis, Tumor Necrosis Factor Receptor Associated Protein 2, Chain A"/>
    <property type="match status" value="2"/>
</dbReference>
<accession>A0A2P5ARK6</accession>
<feature type="domain" description="MATH" evidence="1">
    <location>
        <begin position="1"/>
        <end position="35"/>
    </location>
</feature>
<protein>
    <submittedName>
        <fullName evidence="2">E3 ubiquitin-protein ligase SIN-like</fullName>
    </submittedName>
</protein>
<name>A0A2P5ARK6_TREOI</name>
<dbReference type="InterPro" id="IPR002083">
    <property type="entry name" value="MATH/TRAF_dom"/>
</dbReference>
<organism evidence="2 3">
    <name type="scientific">Trema orientale</name>
    <name type="common">Charcoal tree</name>
    <name type="synonym">Celtis orientalis</name>
    <dbReference type="NCBI Taxonomy" id="63057"/>
    <lineage>
        <taxon>Eukaryota</taxon>
        <taxon>Viridiplantae</taxon>
        <taxon>Streptophyta</taxon>
        <taxon>Embryophyta</taxon>
        <taxon>Tracheophyta</taxon>
        <taxon>Spermatophyta</taxon>
        <taxon>Magnoliopsida</taxon>
        <taxon>eudicotyledons</taxon>
        <taxon>Gunneridae</taxon>
        <taxon>Pentapetalae</taxon>
        <taxon>rosids</taxon>
        <taxon>fabids</taxon>
        <taxon>Rosales</taxon>
        <taxon>Cannabaceae</taxon>
        <taxon>Trema</taxon>
    </lineage>
</organism>
<dbReference type="PROSITE" id="PS50144">
    <property type="entry name" value="MATH"/>
    <property type="match status" value="2"/>
</dbReference>
<dbReference type="SUPFAM" id="SSF49599">
    <property type="entry name" value="TRAF domain-like"/>
    <property type="match status" value="2"/>
</dbReference>
<dbReference type="STRING" id="63057.A0A2P5ARK6"/>
<dbReference type="Proteomes" id="UP000237000">
    <property type="component" value="Unassembled WGS sequence"/>
</dbReference>
<dbReference type="AlphaFoldDB" id="A0A2P5ARK6"/>
<keyword evidence="3" id="KW-1185">Reference proteome</keyword>
<dbReference type="InParanoid" id="A0A2P5ARK6"/>
<dbReference type="InterPro" id="IPR008974">
    <property type="entry name" value="TRAF-like"/>
</dbReference>
<evidence type="ECO:0000313" key="2">
    <source>
        <dbReference type="EMBL" id="PON39157.1"/>
    </source>
</evidence>
<evidence type="ECO:0000259" key="1">
    <source>
        <dbReference type="PROSITE" id="PS50144"/>
    </source>
</evidence>
<dbReference type="PANTHER" id="PTHR46162">
    <property type="entry name" value="TRAF-LIKE FAMILY PROTEIN"/>
    <property type="match status" value="1"/>
</dbReference>
<sequence length="221" mass="25343">MRNRWGVTKFIDIDSFYDPSNGYLINDTCIFGAEVFVIKTTCKDECLTMLSQPELTCKYIWKFDGFWTKSGDKWYESDFFVGGDCKWRVLFKPNVFADKEGGEIGVGLELDSSTLSPNASLLVNYVFRLMDQTESEKHYEIKDTEEFFSSSYIKDGIEQYTSGKLSFTLRVDNFISLTKFKDPKLGFLVNNTCILEVEIDVIADKHPGDLYGGKLYESEHA</sequence>
<dbReference type="OrthoDB" id="1883087at2759"/>
<evidence type="ECO:0000313" key="3">
    <source>
        <dbReference type="Proteomes" id="UP000237000"/>
    </source>
</evidence>
<comment type="caution">
    <text evidence="2">The sequence shown here is derived from an EMBL/GenBank/DDBJ whole genome shotgun (WGS) entry which is preliminary data.</text>
</comment>
<dbReference type="Pfam" id="PF22486">
    <property type="entry name" value="MATH_2"/>
    <property type="match status" value="1"/>
</dbReference>
<feature type="domain" description="MATH" evidence="1">
    <location>
        <begin position="56"/>
        <end position="199"/>
    </location>
</feature>
<dbReference type="PANTHER" id="PTHR46162:SF9">
    <property type="entry name" value="MATH DOMAIN-CONTAINING PROTEIN"/>
    <property type="match status" value="1"/>
</dbReference>
<dbReference type="EMBL" id="JXTC01000728">
    <property type="protein sequence ID" value="PON39157.1"/>
    <property type="molecule type" value="Genomic_DNA"/>
</dbReference>
<dbReference type="CDD" id="cd00121">
    <property type="entry name" value="MATH"/>
    <property type="match status" value="1"/>
</dbReference>
<proteinExistence type="predicted"/>
<reference evidence="3" key="1">
    <citation type="submission" date="2016-06" db="EMBL/GenBank/DDBJ databases">
        <title>Parallel loss of symbiosis genes in relatives of nitrogen-fixing non-legume Parasponia.</title>
        <authorList>
            <person name="Van Velzen R."/>
            <person name="Holmer R."/>
            <person name="Bu F."/>
            <person name="Rutten L."/>
            <person name="Van Zeijl A."/>
            <person name="Liu W."/>
            <person name="Santuari L."/>
            <person name="Cao Q."/>
            <person name="Sharma T."/>
            <person name="Shen D."/>
            <person name="Roswanjaya Y."/>
            <person name="Wardhani T."/>
            <person name="Kalhor M.S."/>
            <person name="Jansen J."/>
            <person name="Van den Hoogen J."/>
            <person name="Gungor B."/>
            <person name="Hartog M."/>
            <person name="Hontelez J."/>
            <person name="Verver J."/>
            <person name="Yang W.-C."/>
            <person name="Schijlen E."/>
            <person name="Repin R."/>
            <person name="Schilthuizen M."/>
            <person name="Schranz E."/>
            <person name="Heidstra R."/>
            <person name="Miyata K."/>
            <person name="Fedorova E."/>
            <person name="Kohlen W."/>
            <person name="Bisseling T."/>
            <person name="Smit S."/>
            <person name="Geurts R."/>
        </authorList>
    </citation>
    <scope>NUCLEOTIDE SEQUENCE [LARGE SCALE GENOMIC DNA]</scope>
    <source>
        <strain evidence="3">cv. RG33-2</strain>
    </source>
</reference>